<sequence length="303" mass="34125">MSLPQHISIFCSQSKLPMRVFTTCFVVFVMTLFSSCTVLQYRKTDKEMLQTFQKNDVQTSFVYHQVDSLNFKVRAQKVSKDGNTYNIIFIHGAPSSLVAWQAFLLDEELASRANLYAVDRPGYGYTSFGKALPSIEQQAIVINGLLEELNLKNMVVVGSSYGGPIAARIAVINKNVDGVIMISAAIDPSIEKDIWASRFTRWKLTRWIVPTGYRVAGDEKKVHAAELQKIEKDWPQVTVPIAHFHGDADDIVPVENLVYTDSAFAKARTKTFPDVGHELAWKNPEIMKDEILSFLKELSKSKE</sequence>
<organism evidence="3 4">
    <name type="scientific">Nonlabens dokdonensis</name>
    <dbReference type="NCBI Taxonomy" id="328515"/>
    <lineage>
        <taxon>Bacteria</taxon>
        <taxon>Pseudomonadati</taxon>
        <taxon>Bacteroidota</taxon>
        <taxon>Flavobacteriia</taxon>
        <taxon>Flavobacteriales</taxon>
        <taxon>Flavobacteriaceae</taxon>
        <taxon>Nonlabens</taxon>
    </lineage>
</organism>
<dbReference type="RefSeq" id="WP_236613397.1">
    <property type="nucleotide sequence ID" value="NZ_QKZR01000001.1"/>
</dbReference>
<dbReference type="Gene3D" id="3.40.50.1820">
    <property type="entry name" value="alpha/beta hydrolase"/>
    <property type="match status" value="1"/>
</dbReference>
<dbReference type="Pfam" id="PF00561">
    <property type="entry name" value="Abhydrolase_1"/>
    <property type="match status" value="1"/>
</dbReference>
<comment type="caution">
    <text evidence="3">The sequence shown here is derived from an EMBL/GenBank/DDBJ whole genome shotgun (WGS) entry which is preliminary data.</text>
</comment>
<dbReference type="SUPFAM" id="SSF53474">
    <property type="entry name" value="alpha/beta-Hydrolases"/>
    <property type="match status" value="1"/>
</dbReference>
<feature type="transmembrane region" description="Helical" evidence="1">
    <location>
        <begin position="20"/>
        <end position="41"/>
    </location>
</feature>
<dbReference type="PANTHER" id="PTHR43689">
    <property type="entry name" value="HYDROLASE"/>
    <property type="match status" value="1"/>
</dbReference>
<name>A0ABX5Q1S7_9FLAO</name>
<evidence type="ECO:0000313" key="3">
    <source>
        <dbReference type="EMBL" id="PZX43737.1"/>
    </source>
</evidence>
<gene>
    <name evidence="3" type="ORF">LX97_00740</name>
</gene>
<evidence type="ECO:0000259" key="2">
    <source>
        <dbReference type="Pfam" id="PF00561"/>
    </source>
</evidence>
<keyword evidence="1" id="KW-0812">Transmembrane</keyword>
<proteinExistence type="predicted"/>
<keyword evidence="4" id="KW-1185">Reference proteome</keyword>
<dbReference type="InterPro" id="IPR000073">
    <property type="entry name" value="AB_hydrolase_1"/>
</dbReference>
<keyword evidence="1" id="KW-0472">Membrane</keyword>
<dbReference type="EMBL" id="QKZR01000001">
    <property type="protein sequence ID" value="PZX43737.1"/>
    <property type="molecule type" value="Genomic_DNA"/>
</dbReference>
<reference evidence="3 4" key="1">
    <citation type="submission" date="2018-06" db="EMBL/GenBank/DDBJ databases">
        <title>Genomic Encyclopedia of Archaeal and Bacterial Type Strains, Phase II (KMG-II): from individual species to whole genera.</title>
        <authorList>
            <person name="Goeker M."/>
        </authorList>
    </citation>
    <scope>NUCLEOTIDE SEQUENCE [LARGE SCALE GENOMIC DNA]</scope>
    <source>
        <strain evidence="3 4">DSM 17205</strain>
    </source>
</reference>
<feature type="domain" description="AB hydrolase-1" evidence="2">
    <location>
        <begin position="86"/>
        <end position="197"/>
    </location>
</feature>
<dbReference type="Proteomes" id="UP000248584">
    <property type="component" value="Unassembled WGS sequence"/>
</dbReference>
<dbReference type="InterPro" id="IPR029058">
    <property type="entry name" value="AB_hydrolase_fold"/>
</dbReference>
<keyword evidence="1" id="KW-1133">Transmembrane helix</keyword>
<accession>A0ABX5Q1S7</accession>
<evidence type="ECO:0000256" key="1">
    <source>
        <dbReference type="SAM" id="Phobius"/>
    </source>
</evidence>
<dbReference type="PANTHER" id="PTHR43689:SF8">
    <property type="entry name" value="ALPHA_BETA-HYDROLASES SUPERFAMILY PROTEIN"/>
    <property type="match status" value="1"/>
</dbReference>
<protein>
    <submittedName>
        <fullName evidence="3">Pimeloyl-ACP methyl ester carboxylesterase</fullName>
    </submittedName>
</protein>
<evidence type="ECO:0000313" key="4">
    <source>
        <dbReference type="Proteomes" id="UP000248584"/>
    </source>
</evidence>